<dbReference type="Proteomes" id="UP001054821">
    <property type="component" value="Chromosome 7"/>
</dbReference>
<sequence length="160" mass="17608">MRDRTTITVIVVNLIVIISIIVAVSTPIGVKRLEGSMALLEHSLESFASRIAYPSANPLSSIPHRLRVLDQRYSRGSQATETVDARTKQIVMRATYSLLEAIKRVEEGRGGDRTAIGCRSYSNLHFVVVAGGRAMSDATRRCLESQGPHQKKGETFKLKA</sequence>
<proteinExistence type="predicted"/>
<comment type="caution">
    <text evidence="2">The sequence shown here is derived from an EMBL/GenBank/DDBJ whole genome shotgun (WGS) entry which is preliminary data.</text>
</comment>
<evidence type="ECO:0000313" key="3">
    <source>
        <dbReference type="Proteomes" id="UP001054821"/>
    </source>
</evidence>
<protein>
    <submittedName>
        <fullName evidence="2">Uncharacterized protein</fullName>
    </submittedName>
</protein>
<keyword evidence="1" id="KW-0812">Transmembrane</keyword>
<keyword evidence="1" id="KW-1133">Transmembrane helix</keyword>
<keyword evidence="3" id="KW-1185">Reference proteome</keyword>
<dbReference type="EMBL" id="JAJFAZ020000007">
    <property type="protein sequence ID" value="KAI5318240.1"/>
    <property type="molecule type" value="Genomic_DNA"/>
</dbReference>
<evidence type="ECO:0000256" key="1">
    <source>
        <dbReference type="SAM" id="Phobius"/>
    </source>
</evidence>
<accession>A0AAD4V445</accession>
<evidence type="ECO:0000313" key="2">
    <source>
        <dbReference type="EMBL" id="KAI5318240.1"/>
    </source>
</evidence>
<dbReference type="AlphaFoldDB" id="A0AAD4V445"/>
<organism evidence="2 3">
    <name type="scientific">Prunus dulcis</name>
    <name type="common">Almond</name>
    <name type="synonym">Amygdalus dulcis</name>
    <dbReference type="NCBI Taxonomy" id="3755"/>
    <lineage>
        <taxon>Eukaryota</taxon>
        <taxon>Viridiplantae</taxon>
        <taxon>Streptophyta</taxon>
        <taxon>Embryophyta</taxon>
        <taxon>Tracheophyta</taxon>
        <taxon>Spermatophyta</taxon>
        <taxon>Magnoliopsida</taxon>
        <taxon>eudicotyledons</taxon>
        <taxon>Gunneridae</taxon>
        <taxon>Pentapetalae</taxon>
        <taxon>rosids</taxon>
        <taxon>fabids</taxon>
        <taxon>Rosales</taxon>
        <taxon>Rosaceae</taxon>
        <taxon>Amygdaloideae</taxon>
        <taxon>Amygdaleae</taxon>
        <taxon>Prunus</taxon>
    </lineage>
</organism>
<feature type="transmembrane region" description="Helical" evidence="1">
    <location>
        <begin position="6"/>
        <end position="30"/>
    </location>
</feature>
<reference evidence="2 3" key="1">
    <citation type="journal article" date="2022" name="G3 (Bethesda)">
        <title>Whole-genome sequence and methylome profiling of the almond [Prunus dulcis (Mill.) D.A. Webb] cultivar 'Nonpareil'.</title>
        <authorList>
            <person name="D'Amico-Willman K.M."/>
            <person name="Ouma W.Z."/>
            <person name="Meulia T."/>
            <person name="Sideli G.M."/>
            <person name="Gradziel T.M."/>
            <person name="Fresnedo-Ramirez J."/>
        </authorList>
    </citation>
    <scope>NUCLEOTIDE SEQUENCE [LARGE SCALE GENOMIC DNA]</scope>
    <source>
        <strain evidence="2">Clone GOH B32 T37-40</strain>
    </source>
</reference>
<keyword evidence="1" id="KW-0472">Membrane</keyword>
<gene>
    <name evidence="2" type="ORF">L3X38_037948</name>
</gene>
<name>A0AAD4V445_PRUDU</name>